<dbReference type="EMBL" id="CP053661">
    <property type="protein sequence ID" value="QKD82447.1"/>
    <property type="molecule type" value="Genomic_DNA"/>
</dbReference>
<dbReference type="Pfam" id="PF02518">
    <property type="entry name" value="HATPase_c"/>
    <property type="match status" value="1"/>
</dbReference>
<dbReference type="Proteomes" id="UP000505210">
    <property type="component" value="Chromosome"/>
</dbReference>
<evidence type="ECO:0000256" key="3">
    <source>
        <dbReference type="ARBA" id="ARBA00022553"/>
    </source>
</evidence>
<evidence type="ECO:0000256" key="8">
    <source>
        <dbReference type="ARBA" id="ARBA00023012"/>
    </source>
</evidence>
<dbReference type="GO" id="GO:0005524">
    <property type="term" value="F:ATP binding"/>
    <property type="evidence" value="ECO:0007669"/>
    <property type="project" value="UniProtKB-KW"/>
</dbReference>
<keyword evidence="7" id="KW-0067">ATP-binding</keyword>
<feature type="domain" description="Histidine kinase" evidence="9">
    <location>
        <begin position="205"/>
        <end position="416"/>
    </location>
</feature>
<dbReference type="SMART" id="SM00065">
    <property type="entry name" value="GAF"/>
    <property type="match status" value="1"/>
</dbReference>
<reference evidence="10 11" key="1">
    <citation type="submission" date="2020-05" db="EMBL/GenBank/DDBJ databases">
        <title>Complete genome sequence of of a novel Thermoleptolyngbya strain isolated from hot springs of Ganzi, Sichuan China.</title>
        <authorList>
            <person name="Tang J."/>
            <person name="Daroch M."/>
            <person name="Li L."/>
            <person name="Waleron K."/>
            <person name="Waleron M."/>
            <person name="Waleron M."/>
        </authorList>
    </citation>
    <scope>NUCLEOTIDE SEQUENCE [LARGE SCALE GENOMIC DNA]</scope>
    <source>
        <strain evidence="10 11">PKUAC-SCTA183</strain>
    </source>
</reference>
<keyword evidence="8" id="KW-0902">Two-component regulatory system</keyword>
<dbReference type="InterPro" id="IPR029016">
    <property type="entry name" value="GAF-like_dom_sf"/>
</dbReference>
<dbReference type="InterPro" id="IPR036097">
    <property type="entry name" value="HisK_dim/P_sf"/>
</dbReference>
<dbReference type="InterPro" id="IPR004358">
    <property type="entry name" value="Sig_transdc_His_kin-like_C"/>
</dbReference>
<keyword evidence="6" id="KW-0418">Kinase</keyword>
<dbReference type="SUPFAM" id="SSF55874">
    <property type="entry name" value="ATPase domain of HSP90 chaperone/DNA topoisomerase II/histidine kinase"/>
    <property type="match status" value="1"/>
</dbReference>
<name>A0A6M8BC76_9CYAN</name>
<gene>
    <name evidence="10" type="ORF">HPC62_09890</name>
</gene>
<evidence type="ECO:0000256" key="4">
    <source>
        <dbReference type="ARBA" id="ARBA00022679"/>
    </source>
</evidence>
<evidence type="ECO:0000256" key="1">
    <source>
        <dbReference type="ARBA" id="ARBA00000085"/>
    </source>
</evidence>
<evidence type="ECO:0000256" key="2">
    <source>
        <dbReference type="ARBA" id="ARBA00012438"/>
    </source>
</evidence>
<sequence>MQSRARWQRDQQVIEALSSLLDYVGDLNRYLERIASSVCHLLRMDVTVITLCEGNGFDRVIASSDGEEDHTLYTLHGTVTGTVVDTGRSLVVEDTRLNPEAGEIPDGYLCYLGVPLRTPHGDILGTVCSFSYSPRRFAEEEVRTVELFAERAAMAIAHYRLYQEQQRFNELLEAEVFKRTQELRAAQAKLIEQERLAAIGEFAAMIVHEIRNPLTTVKMGLKAFGRLALAGPDQLRLTLASEEANRLEDLLNEILQFSKPQRAMQTESVNLAALLQDVVTQVQETPIGQGRIIELAIAPNLPPVVGDRNKLKQVCLNLLRNACEAVMEGDRIRCTLLPDADTPQSPQRLCLSIHNGGPPIPPEDLPKLTRPFYSTKAGGTGLGLALVKRIIDAHGGSLSIQSTATEGTTVTLHLLI</sequence>
<dbReference type="Pfam" id="PF01590">
    <property type="entry name" value="GAF"/>
    <property type="match status" value="1"/>
</dbReference>
<dbReference type="Gene3D" id="3.30.565.10">
    <property type="entry name" value="Histidine kinase-like ATPase, C-terminal domain"/>
    <property type="match status" value="1"/>
</dbReference>
<dbReference type="PANTHER" id="PTHR43065:SF10">
    <property type="entry name" value="PEROXIDE STRESS-ACTIVATED HISTIDINE KINASE MAK3"/>
    <property type="match status" value="1"/>
</dbReference>
<evidence type="ECO:0000313" key="10">
    <source>
        <dbReference type="EMBL" id="QKD82447.1"/>
    </source>
</evidence>
<dbReference type="InterPro" id="IPR005467">
    <property type="entry name" value="His_kinase_dom"/>
</dbReference>
<dbReference type="PRINTS" id="PR00344">
    <property type="entry name" value="BCTRLSENSOR"/>
</dbReference>
<evidence type="ECO:0000313" key="11">
    <source>
        <dbReference type="Proteomes" id="UP000505210"/>
    </source>
</evidence>
<keyword evidence="3" id="KW-0597">Phosphoprotein</keyword>
<dbReference type="Pfam" id="PF00512">
    <property type="entry name" value="HisKA"/>
    <property type="match status" value="1"/>
</dbReference>
<dbReference type="PANTHER" id="PTHR43065">
    <property type="entry name" value="SENSOR HISTIDINE KINASE"/>
    <property type="match status" value="1"/>
</dbReference>
<dbReference type="PROSITE" id="PS50109">
    <property type="entry name" value="HIS_KIN"/>
    <property type="match status" value="1"/>
</dbReference>
<dbReference type="Gene3D" id="1.10.287.130">
    <property type="match status" value="1"/>
</dbReference>
<comment type="catalytic activity">
    <reaction evidence="1">
        <text>ATP + protein L-histidine = ADP + protein N-phospho-L-histidine.</text>
        <dbReference type="EC" id="2.7.13.3"/>
    </reaction>
</comment>
<dbReference type="CDD" id="cd00075">
    <property type="entry name" value="HATPase"/>
    <property type="match status" value="1"/>
</dbReference>
<proteinExistence type="predicted"/>
<dbReference type="SMART" id="SM00388">
    <property type="entry name" value="HisKA"/>
    <property type="match status" value="1"/>
</dbReference>
<accession>A0A6M8BC76</accession>
<dbReference type="CDD" id="cd00082">
    <property type="entry name" value="HisKA"/>
    <property type="match status" value="1"/>
</dbReference>
<dbReference type="GO" id="GO:0000155">
    <property type="term" value="F:phosphorelay sensor kinase activity"/>
    <property type="evidence" value="ECO:0007669"/>
    <property type="project" value="InterPro"/>
</dbReference>
<evidence type="ECO:0000259" key="9">
    <source>
        <dbReference type="PROSITE" id="PS50109"/>
    </source>
</evidence>
<protein>
    <recommendedName>
        <fullName evidence="2">histidine kinase</fullName>
        <ecNumber evidence="2">2.7.13.3</ecNumber>
    </recommendedName>
</protein>
<keyword evidence="5" id="KW-0547">Nucleotide-binding</keyword>
<dbReference type="RefSeq" id="WP_172355254.1">
    <property type="nucleotide sequence ID" value="NZ_CP053661.1"/>
</dbReference>
<dbReference type="InterPro" id="IPR036890">
    <property type="entry name" value="HATPase_C_sf"/>
</dbReference>
<evidence type="ECO:0000256" key="5">
    <source>
        <dbReference type="ARBA" id="ARBA00022741"/>
    </source>
</evidence>
<keyword evidence="11" id="KW-1185">Reference proteome</keyword>
<dbReference type="Gene3D" id="3.30.450.40">
    <property type="match status" value="1"/>
</dbReference>
<dbReference type="InterPro" id="IPR003018">
    <property type="entry name" value="GAF"/>
</dbReference>
<dbReference type="SMART" id="SM00387">
    <property type="entry name" value="HATPase_c"/>
    <property type="match status" value="1"/>
</dbReference>
<dbReference type="AlphaFoldDB" id="A0A6M8BC76"/>
<dbReference type="InterPro" id="IPR003661">
    <property type="entry name" value="HisK_dim/P_dom"/>
</dbReference>
<dbReference type="SUPFAM" id="SSF55781">
    <property type="entry name" value="GAF domain-like"/>
    <property type="match status" value="1"/>
</dbReference>
<dbReference type="KEGG" id="theu:HPC62_09890"/>
<keyword evidence="4" id="KW-0808">Transferase</keyword>
<dbReference type="EC" id="2.7.13.3" evidence="2"/>
<evidence type="ECO:0000256" key="6">
    <source>
        <dbReference type="ARBA" id="ARBA00022777"/>
    </source>
</evidence>
<dbReference type="SUPFAM" id="SSF47384">
    <property type="entry name" value="Homodimeric domain of signal transducing histidine kinase"/>
    <property type="match status" value="1"/>
</dbReference>
<evidence type="ECO:0000256" key="7">
    <source>
        <dbReference type="ARBA" id="ARBA00022840"/>
    </source>
</evidence>
<dbReference type="InterPro" id="IPR003594">
    <property type="entry name" value="HATPase_dom"/>
</dbReference>
<organism evidence="10 11">
    <name type="scientific">Thermoleptolyngbya sichuanensis A183</name>
    <dbReference type="NCBI Taxonomy" id="2737172"/>
    <lineage>
        <taxon>Bacteria</taxon>
        <taxon>Bacillati</taxon>
        <taxon>Cyanobacteriota</taxon>
        <taxon>Cyanophyceae</taxon>
        <taxon>Oculatellales</taxon>
        <taxon>Oculatellaceae</taxon>
        <taxon>Thermoleptolyngbya</taxon>
        <taxon>Thermoleptolyngbya sichuanensis</taxon>
    </lineage>
</organism>